<sequence>VAFMFMNLRFFCKGVYQRQLRIDDAILLFSWFLVVIYAALITVSVGYGLGKHARDVDPADWTPINKYLYLGEVFSLISIPVSKTSFAVTLLRIAAKQWHKWVIWFIIISMNLAMGLCALLILIQCDPVEKNWNENAKGSCWNPKIQDDFAVFAGAYSSFLDFALAMFPCVIIYHLQMSGKEKAGVIVAMSLGFLAGITAAVKTAFLPGAGDFTDPNFDFTDLLIWSLAETAVTIIAASIPFFRVLLRRVRSSYKNR</sequence>
<evidence type="ECO:0000256" key="1">
    <source>
        <dbReference type="ARBA" id="ARBA00004141"/>
    </source>
</evidence>
<feature type="domain" description="Rhodopsin" evidence="7">
    <location>
        <begin position="8"/>
        <end position="248"/>
    </location>
</feature>
<keyword evidence="4 6" id="KW-0472">Membrane</keyword>
<feature type="non-terminal residue" evidence="8">
    <location>
        <position position="1"/>
    </location>
</feature>
<feature type="non-terminal residue" evidence="8">
    <location>
        <position position="256"/>
    </location>
</feature>
<dbReference type="EMBL" id="MU004311">
    <property type="protein sequence ID" value="KAF2658914.1"/>
    <property type="molecule type" value="Genomic_DNA"/>
</dbReference>
<keyword evidence="9" id="KW-1185">Reference proteome</keyword>
<feature type="transmembrane region" description="Helical" evidence="6">
    <location>
        <begin position="67"/>
        <end position="90"/>
    </location>
</feature>
<evidence type="ECO:0000256" key="4">
    <source>
        <dbReference type="ARBA" id="ARBA00023136"/>
    </source>
</evidence>
<dbReference type="GO" id="GO:0016020">
    <property type="term" value="C:membrane"/>
    <property type="evidence" value="ECO:0007669"/>
    <property type="project" value="UniProtKB-SubCell"/>
</dbReference>
<comment type="similarity">
    <text evidence="5">Belongs to the SAT4 family.</text>
</comment>
<feature type="transmembrane region" description="Helical" evidence="6">
    <location>
        <begin position="149"/>
        <end position="173"/>
    </location>
</feature>
<evidence type="ECO:0000256" key="5">
    <source>
        <dbReference type="ARBA" id="ARBA00038359"/>
    </source>
</evidence>
<feature type="transmembrane region" description="Helical" evidence="6">
    <location>
        <begin position="102"/>
        <end position="123"/>
    </location>
</feature>
<evidence type="ECO:0000256" key="2">
    <source>
        <dbReference type="ARBA" id="ARBA00022692"/>
    </source>
</evidence>
<feature type="transmembrane region" description="Helical" evidence="6">
    <location>
        <begin position="185"/>
        <end position="210"/>
    </location>
</feature>
<dbReference type="AlphaFoldDB" id="A0A6A6TJX3"/>
<evidence type="ECO:0000256" key="6">
    <source>
        <dbReference type="SAM" id="Phobius"/>
    </source>
</evidence>
<protein>
    <recommendedName>
        <fullName evidence="7">Rhodopsin domain-containing protein</fullName>
    </recommendedName>
</protein>
<evidence type="ECO:0000259" key="7">
    <source>
        <dbReference type="Pfam" id="PF20684"/>
    </source>
</evidence>
<gene>
    <name evidence="8" type="ORF">K491DRAFT_582023</name>
</gene>
<evidence type="ECO:0000313" key="9">
    <source>
        <dbReference type="Proteomes" id="UP000799324"/>
    </source>
</evidence>
<dbReference type="Proteomes" id="UP000799324">
    <property type="component" value="Unassembled WGS sequence"/>
</dbReference>
<name>A0A6A6TJX3_9PLEO</name>
<proteinExistence type="inferred from homology"/>
<comment type="subcellular location">
    <subcellularLocation>
        <location evidence="1">Membrane</location>
        <topology evidence="1">Multi-pass membrane protein</topology>
    </subcellularLocation>
</comment>
<evidence type="ECO:0000313" key="8">
    <source>
        <dbReference type="EMBL" id="KAF2658914.1"/>
    </source>
</evidence>
<organism evidence="8 9">
    <name type="scientific">Lophiostoma macrostomum CBS 122681</name>
    <dbReference type="NCBI Taxonomy" id="1314788"/>
    <lineage>
        <taxon>Eukaryota</taxon>
        <taxon>Fungi</taxon>
        <taxon>Dikarya</taxon>
        <taxon>Ascomycota</taxon>
        <taxon>Pezizomycotina</taxon>
        <taxon>Dothideomycetes</taxon>
        <taxon>Pleosporomycetidae</taxon>
        <taxon>Pleosporales</taxon>
        <taxon>Lophiostomataceae</taxon>
        <taxon>Lophiostoma</taxon>
    </lineage>
</organism>
<keyword evidence="3 6" id="KW-1133">Transmembrane helix</keyword>
<dbReference type="PANTHER" id="PTHR33048:SF42">
    <property type="entry name" value="INTEGRAL MEMBRANE PROTEIN"/>
    <property type="match status" value="1"/>
</dbReference>
<accession>A0A6A6TJX3</accession>
<dbReference type="OrthoDB" id="3934549at2759"/>
<evidence type="ECO:0000256" key="3">
    <source>
        <dbReference type="ARBA" id="ARBA00022989"/>
    </source>
</evidence>
<dbReference type="Pfam" id="PF20684">
    <property type="entry name" value="Fung_rhodopsin"/>
    <property type="match status" value="1"/>
</dbReference>
<dbReference type="InterPro" id="IPR052337">
    <property type="entry name" value="SAT4-like"/>
</dbReference>
<keyword evidence="2 6" id="KW-0812">Transmembrane</keyword>
<dbReference type="PANTHER" id="PTHR33048">
    <property type="entry name" value="PTH11-LIKE INTEGRAL MEMBRANE PROTEIN (AFU_ORTHOLOGUE AFUA_5G11245)"/>
    <property type="match status" value="1"/>
</dbReference>
<reference evidence="8" key="1">
    <citation type="journal article" date="2020" name="Stud. Mycol.">
        <title>101 Dothideomycetes genomes: a test case for predicting lifestyles and emergence of pathogens.</title>
        <authorList>
            <person name="Haridas S."/>
            <person name="Albert R."/>
            <person name="Binder M."/>
            <person name="Bloem J."/>
            <person name="Labutti K."/>
            <person name="Salamov A."/>
            <person name="Andreopoulos B."/>
            <person name="Baker S."/>
            <person name="Barry K."/>
            <person name="Bills G."/>
            <person name="Bluhm B."/>
            <person name="Cannon C."/>
            <person name="Castanera R."/>
            <person name="Culley D."/>
            <person name="Daum C."/>
            <person name="Ezra D."/>
            <person name="Gonzalez J."/>
            <person name="Henrissat B."/>
            <person name="Kuo A."/>
            <person name="Liang C."/>
            <person name="Lipzen A."/>
            <person name="Lutzoni F."/>
            <person name="Magnuson J."/>
            <person name="Mondo S."/>
            <person name="Nolan M."/>
            <person name="Ohm R."/>
            <person name="Pangilinan J."/>
            <person name="Park H.-J."/>
            <person name="Ramirez L."/>
            <person name="Alfaro M."/>
            <person name="Sun H."/>
            <person name="Tritt A."/>
            <person name="Yoshinaga Y."/>
            <person name="Zwiers L.-H."/>
            <person name="Turgeon B."/>
            <person name="Goodwin S."/>
            <person name="Spatafora J."/>
            <person name="Crous P."/>
            <person name="Grigoriev I."/>
        </authorList>
    </citation>
    <scope>NUCLEOTIDE SEQUENCE</scope>
    <source>
        <strain evidence="8">CBS 122681</strain>
    </source>
</reference>
<dbReference type="InterPro" id="IPR049326">
    <property type="entry name" value="Rhodopsin_dom_fungi"/>
</dbReference>
<feature type="transmembrane region" description="Helical" evidence="6">
    <location>
        <begin position="222"/>
        <end position="246"/>
    </location>
</feature>
<feature type="transmembrane region" description="Helical" evidence="6">
    <location>
        <begin position="26"/>
        <end position="47"/>
    </location>
</feature>